<dbReference type="PROSITE" id="PS50995">
    <property type="entry name" value="HTH_MARR_2"/>
    <property type="match status" value="1"/>
</dbReference>
<evidence type="ECO:0000256" key="3">
    <source>
        <dbReference type="ARBA" id="ARBA00023163"/>
    </source>
</evidence>
<reference evidence="5 6" key="1">
    <citation type="submission" date="2021-02" db="EMBL/GenBank/DDBJ databases">
        <title>De Novo genome assembly of isolated myxobacteria.</title>
        <authorList>
            <person name="Stevens D.C."/>
        </authorList>
    </citation>
    <scope>NUCLEOTIDE SEQUENCE [LARGE SCALE GENOMIC DNA]</scope>
    <source>
        <strain evidence="6">SCPEA02</strain>
    </source>
</reference>
<accession>A0ABX7P0J4</accession>
<proteinExistence type="predicted"/>
<keyword evidence="3" id="KW-0804">Transcription</keyword>
<sequence>MNDKKPREGLTDFTNRSGAAAVGARLRRLSERIDREATELYAELGVTFEQRWFGTLNLLDLYGPLTVGELAQALGITHVSVSQTRDSLQRSGLTTSDADPSDGRRRTVRLTKEGKALVARLKPLWAALSEAAVELDQEAGNALAALERLERALDRSSLTERVRRLIRK</sequence>
<dbReference type="InterPro" id="IPR000835">
    <property type="entry name" value="HTH_MarR-typ"/>
</dbReference>
<evidence type="ECO:0000256" key="2">
    <source>
        <dbReference type="ARBA" id="ARBA00023125"/>
    </source>
</evidence>
<dbReference type="InterPro" id="IPR036388">
    <property type="entry name" value="WH-like_DNA-bd_sf"/>
</dbReference>
<gene>
    <name evidence="5" type="ORF">JY651_06050</name>
</gene>
<dbReference type="Proteomes" id="UP000662747">
    <property type="component" value="Chromosome"/>
</dbReference>
<keyword evidence="2" id="KW-0238">DNA-binding</keyword>
<dbReference type="Gene3D" id="1.10.10.10">
    <property type="entry name" value="Winged helix-like DNA-binding domain superfamily/Winged helix DNA-binding domain"/>
    <property type="match status" value="1"/>
</dbReference>
<organism evidence="5 6">
    <name type="scientific">Pyxidicoccus parkwayensis</name>
    <dbReference type="NCBI Taxonomy" id="2813578"/>
    <lineage>
        <taxon>Bacteria</taxon>
        <taxon>Pseudomonadati</taxon>
        <taxon>Myxococcota</taxon>
        <taxon>Myxococcia</taxon>
        <taxon>Myxococcales</taxon>
        <taxon>Cystobacterineae</taxon>
        <taxon>Myxococcaceae</taxon>
        <taxon>Pyxidicoccus</taxon>
    </lineage>
</organism>
<keyword evidence="6" id="KW-1185">Reference proteome</keyword>
<dbReference type="RefSeq" id="WP_206726075.1">
    <property type="nucleotide sequence ID" value="NZ_CP071090.1"/>
</dbReference>
<dbReference type="InterPro" id="IPR039422">
    <property type="entry name" value="MarR/SlyA-like"/>
</dbReference>
<dbReference type="Pfam" id="PF12802">
    <property type="entry name" value="MarR_2"/>
    <property type="match status" value="1"/>
</dbReference>
<dbReference type="PRINTS" id="PR00598">
    <property type="entry name" value="HTHMARR"/>
</dbReference>
<evidence type="ECO:0000313" key="5">
    <source>
        <dbReference type="EMBL" id="QSQ24513.1"/>
    </source>
</evidence>
<dbReference type="InterPro" id="IPR036390">
    <property type="entry name" value="WH_DNA-bd_sf"/>
</dbReference>
<name>A0ABX7P0J4_9BACT</name>
<dbReference type="EMBL" id="CP071090">
    <property type="protein sequence ID" value="QSQ24513.1"/>
    <property type="molecule type" value="Genomic_DNA"/>
</dbReference>
<protein>
    <submittedName>
        <fullName evidence="5">MarR family transcriptional regulator</fullName>
    </submittedName>
</protein>
<feature type="domain" description="HTH marR-type" evidence="4">
    <location>
        <begin position="19"/>
        <end position="167"/>
    </location>
</feature>
<dbReference type="PANTHER" id="PTHR33164:SF64">
    <property type="entry name" value="TRANSCRIPTIONAL REGULATOR SLYA"/>
    <property type="match status" value="1"/>
</dbReference>
<dbReference type="SUPFAM" id="SSF46785">
    <property type="entry name" value="Winged helix' DNA-binding domain"/>
    <property type="match status" value="1"/>
</dbReference>
<evidence type="ECO:0000256" key="1">
    <source>
        <dbReference type="ARBA" id="ARBA00023015"/>
    </source>
</evidence>
<dbReference type="SMART" id="SM00347">
    <property type="entry name" value="HTH_MARR"/>
    <property type="match status" value="1"/>
</dbReference>
<evidence type="ECO:0000313" key="6">
    <source>
        <dbReference type="Proteomes" id="UP000662747"/>
    </source>
</evidence>
<dbReference type="PANTHER" id="PTHR33164">
    <property type="entry name" value="TRANSCRIPTIONAL REGULATOR, MARR FAMILY"/>
    <property type="match status" value="1"/>
</dbReference>
<keyword evidence="1" id="KW-0805">Transcription regulation</keyword>
<evidence type="ECO:0000259" key="4">
    <source>
        <dbReference type="PROSITE" id="PS50995"/>
    </source>
</evidence>